<evidence type="ECO:0000256" key="2">
    <source>
        <dbReference type="ARBA" id="ARBA00022692"/>
    </source>
</evidence>
<evidence type="ECO:0000259" key="6">
    <source>
        <dbReference type="Pfam" id="PF08479"/>
    </source>
</evidence>
<feature type="domain" description="Polypeptide-transport-associated ShlB-type" evidence="6">
    <location>
        <begin position="117"/>
        <end position="168"/>
    </location>
</feature>
<feature type="domain" description="Haemolysin activator HlyB C-terminal" evidence="5">
    <location>
        <begin position="231"/>
        <end position="556"/>
    </location>
</feature>
<name>A0ABU5DGG2_9BURK</name>
<dbReference type="Gene3D" id="3.10.20.310">
    <property type="entry name" value="membrane protein fhac"/>
    <property type="match status" value="1"/>
</dbReference>
<evidence type="ECO:0000256" key="1">
    <source>
        <dbReference type="ARBA" id="ARBA00022452"/>
    </source>
</evidence>
<dbReference type="Proteomes" id="UP001285263">
    <property type="component" value="Unassembled WGS sequence"/>
</dbReference>
<dbReference type="InterPro" id="IPR013686">
    <property type="entry name" value="Polypept-transport_assoc_ShlB"/>
</dbReference>
<organism evidence="8 9">
    <name type="scientific">Roseateles agri</name>
    <dbReference type="NCBI Taxonomy" id="3098619"/>
    <lineage>
        <taxon>Bacteria</taxon>
        <taxon>Pseudomonadati</taxon>
        <taxon>Pseudomonadota</taxon>
        <taxon>Betaproteobacteria</taxon>
        <taxon>Burkholderiales</taxon>
        <taxon>Sphaerotilaceae</taxon>
        <taxon>Roseateles</taxon>
    </lineage>
</organism>
<dbReference type="Pfam" id="PF03865">
    <property type="entry name" value="ShlB"/>
    <property type="match status" value="1"/>
</dbReference>
<feature type="chain" id="PRO_5046826297" evidence="4">
    <location>
        <begin position="34"/>
        <end position="594"/>
    </location>
</feature>
<protein>
    <submittedName>
        <fullName evidence="8">ShlB/FhaC/HecB family hemolysin secretion/activation protein</fullName>
    </submittedName>
</protein>
<keyword evidence="3" id="KW-0998">Cell outer membrane</keyword>
<dbReference type="InterPro" id="IPR005565">
    <property type="entry name" value="Hemolysn_activator_HlyB_C"/>
</dbReference>
<evidence type="ECO:0000313" key="8">
    <source>
        <dbReference type="EMBL" id="MDY0745367.1"/>
    </source>
</evidence>
<dbReference type="Gene3D" id="2.40.160.50">
    <property type="entry name" value="membrane protein fhac: a member of the omp85/tpsb transporter family"/>
    <property type="match status" value="1"/>
</dbReference>
<dbReference type="Pfam" id="PF17287">
    <property type="entry name" value="POTRA_3"/>
    <property type="match status" value="1"/>
</dbReference>
<accession>A0ABU5DGG2</accession>
<dbReference type="PANTHER" id="PTHR34597:SF3">
    <property type="entry name" value="OUTER MEMBRANE TRANSPORTER CDIB"/>
    <property type="match status" value="1"/>
</dbReference>
<keyword evidence="9" id="KW-1185">Reference proteome</keyword>
<dbReference type="PIRSF" id="PIRSF029745">
    <property type="entry name" value="FhaC"/>
    <property type="match status" value="1"/>
</dbReference>
<evidence type="ECO:0000259" key="5">
    <source>
        <dbReference type="Pfam" id="PF03865"/>
    </source>
</evidence>
<dbReference type="InterPro" id="IPR035251">
    <property type="entry name" value="ShlB_POTRA"/>
</dbReference>
<keyword evidence="1" id="KW-0472">Membrane</keyword>
<dbReference type="RefSeq" id="WP_320423276.1">
    <property type="nucleotide sequence ID" value="NZ_JAXCLA010000004.1"/>
</dbReference>
<proteinExistence type="predicted"/>
<keyword evidence="4" id="KW-0732">Signal</keyword>
<sequence length="594" mass="64268">MMLRQWQRRYGRSLAVIGLDLAVSAMCVAPAHAQTRDTEAAEYQRQQARERALREQLAPQPQVHLEAPPSQAAGPLSFPVETPCFPIARVRIEGLPIEAADGWPWLLYGLPQQGWWEAEPRCLGVQSAQRVVDSVQSALIARGYVTSRALVGAQDLSRGVLVVSIIPGRVRRVVLDEEDSGASPALSLRNALPIRAGELLNLRDIEQGLENLKRPPTADADIQIAPGDEPGQSDLHIRWHQSSRVRLNASIDDSGSKSTGKLQGSATISCDNCLGVSDLAYLTVNHDLGSIGDGQQGNPHGSRGLSAYAAVPWGYELFSLSGSRNTYRQSVAGASQTYVYSGTSSQIEATASRLVYRDARQKLTLSAKVFRRHSENFIDDTEVLVQRRTVGGWGASVNHRLNAGEATVDTTLAYRRGTGAFGALPAPEEAFGEGTSRFGVITAELSGGTPFKLAGQAFSYGVNWRWQGNRTPLTPQDRFSIGGRFTVRGFDGEQQLSAEHGWLLRQDLAWQVPEAPWTHAIGLRQIYLALDYGHVGGPTAAQLLGSSLSGAVLGARWQLGSFSADLFAGGPLSRPQGFRTPDFVSGFSLAYSFP</sequence>
<gene>
    <name evidence="8" type="ORF">SNE35_12670</name>
</gene>
<dbReference type="InterPro" id="IPR027282">
    <property type="entry name" value="TPS"/>
</dbReference>
<reference evidence="8 9" key="1">
    <citation type="submission" date="2023-11" db="EMBL/GenBank/DDBJ databases">
        <title>Paucibacter sp. nov., isolated from fresh soil in Korea.</title>
        <authorList>
            <person name="Le N.T.T."/>
        </authorList>
    </citation>
    <scope>NUCLEOTIDE SEQUENCE [LARGE SCALE GENOMIC DNA]</scope>
    <source>
        <strain evidence="8 9">R3-3</strain>
    </source>
</reference>
<evidence type="ECO:0000256" key="4">
    <source>
        <dbReference type="SAM" id="SignalP"/>
    </source>
</evidence>
<dbReference type="Pfam" id="PF08479">
    <property type="entry name" value="POTRA_2"/>
    <property type="match status" value="1"/>
</dbReference>
<dbReference type="EMBL" id="JAXCLA010000004">
    <property type="protein sequence ID" value="MDY0745367.1"/>
    <property type="molecule type" value="Genomic_DNA"/>
</dbReference>
<feature type="domain" description="ShlB POTRA" evidence="7">
    <location>
        <begin position="170"/>
        <end position="226"/>
    </location>
</feature>
<keyword evidence="2" id="KW-0812">Transmembrane</keyword>
<evidence type="ECO:0000256" key="3">
    <source>
        <dbReference type="ARBA" id="ARBA00023237"/>
    </source>
</evidence>
<evidence type="ECO:0000313" key="9">
    <source>
        <dbReference type="Proteomes" id="UP001285263"/>
    </source>
</evidence>
<evidence type="ECO:0000259" key="7">
    <source>
        <dbReference type="Pfam" id="PF17287"/>
    </source>
</evidence>
<dbReference type="PANTHER" id="PTHR34597">
    <property type="entry name" value="SLR1661 PROTEIN"/>
    <property type="match status" value="1"/>
</dbReference>
<comment type="caution">
    <text evidence="8">The sequence shown here is derived from an EMBL/GenBank/DDBJ whole genome shotgun (WGS) entry which is preliminary data.</text>
</comment>
<keyword evidence="1" id="KW-1134">Transmembrane beta strand</keyword>
<feature type="signal peptide" evidence="4">
    <location>
        <begin position="1"/>
        <end position="33"/>
    </location>
</feature>
<dbReference type="InterPro" id="IPR051544">
    <property type="entry name" value="TPS_OM_transporter"/>
</dbReference>